<dbReference type="InterPro" id="IPR023772">
    <property type="entry name" value="DNA-bd_HTH_TetR-type_CS"/>
</dbReference>
<dbReference type="PANTHER" id="PTHR43479">
    <property type="entry name" value="ACREF/ENVCD OPERON REPRESSOR-RELATED"/>
    <property type="match status" value="1"/>
</dbReference>
<keyword evidence="1" id="KW-0678">Repressor</keyword>
<feature type="domain" description="HTH tetR-type" evidence="4">
    <location>
        <begin position="2"/>
        <end position="62"/>
    </location>
</feature>
<evidence type="ECO:0000256" key="1">
    <source>
        <dbReference type="ARBA" id="ARBA00022491"/>
    </source>
</evidence>
<name>A0ABU6KGT3_9BACI</name>
<comment type="caution">
    <text evidence="5">The sequence shown here is derived from an EMBL/GenBank/DDBJ whole genome shotgun (WGS) entry which is preliminary data.</text>
</comment>
<dbReference type="EMBL" id="JARZFX010000006">
    <property type="protein sequence ID" value="MEC5424512.1"/>
    <property type="molecule type" value="Genomic_DNA"/>
</dbReference>
<evidence type="ECO:0000256" key="3">
    <source>
        <dbReference type="PROSITE-ProRule" id="PRU00335"/>
    </source>
</evidence>
<dbReference type="Gene3D" id="1.10.357.10">
    <property type="entry name" value="Tetracycline Repressor, domain 2"/>
    <property type="match status" value="1"/>
</dbReference>
<dbReference type="PROSITE" id="PS01081">
    <property type="entry name" value="HTH_TETR_1"/>
    <property type="match status" value="1"/>
</dbReference>
<dbReference type="PROSITE" id="PS50977">
    <property type="entry name" value="HTH_TETR_2"/>
    <property type="match status" value="1"/>
</dbReference>
<dbReference type="Proteomes" id="UP001335737">
    <property type="component" value="Unassembled WGS sequence"/>
</dbReference>
<proteinExistence type="predicted"/>
<accession>A0ABU6KGT3</accession>
<dbReference type="PANTHER" id="PTHR43479:SF22">
    <property type="entry name" value="TRANSCRIPTIONAL REGULATOR, TETR FAMILY"/>
    <property type="match status" value="1"/>
</dbReference>
<gene>
    <name evidence="5" type="ORF">QGM71_13510</name>
</gene>
<sequence>MNDKKMNLIEAGMKLFAVKGYHSTSIQEIATEAGISKGTFYLYFQSKEDFIATSFHYFHTEITERIEKVKQDNLSPKETLAKQITVLIHYIYKHKDFIVMHLRENISIGQNTDRLIHKMKVENFHWMKDSVKAIYGDSIDYLLFDTIIQVEGLMNGYFKWIVIDDIHIEKDMVGPFIIRRMDDIVRGMLKQDEAPLVTIINIPEEYEADTGKDIMTLVAEQIMALKKKVTDQVQDNKKTQLSQVVEAIEAELNKKELQPLIIQGLLAHFGRSPELMPECKRIAQLLNIELIH</sequence>
<dbReference type="Pfam" id="PF00440">
    <property type="entry name" value="TetR_N"/>
    <property type="match status" value="1"/>
</dbReference>
<dbReference type="InterPro" id="IPR001647">
    <property type="entry name" value="HTH_TetR"/>
</dbReference>
<keyword evidence="2 3" id="KW-0238">DNA-binding</keyword>
<feature type="DNA-binding region" description="H-T-H motif" evidence="3">
    <location>
        <begin position="25"/>
        <end position="44"/>
    </location>
</feature>
<evidence type="ECO:0000259" key="4">
    <source>
        <dbReference type="PROSITE" id="PS50977"/>
    </source>
</evidence>
<reference evidence="5 6" key="1">
    <citation type="journal article" date="2024" name="Int. J. Syst. Evol. Microbiol.">
        <title>Virgibacillus tibetensis sp. nov., isolated from salt lake on the Tibetan Plateau of China.</title>
        <authorList>
            <person name="Phurbu D."/>
            <person name="Liu Z.-X."/>
            <person name="Wang R."/>
            <person name="Zheng Y.-Y."/>
            <person name="Liu H.-C."/>
            <person name="Zhou Y.-G."/>
            <person name="Yu Y.-J."/>
            <person name="Li A.-H."/>
        </authorList>
    </citation>
    <scope>NUCLEOTIDE SEQUENCE [LARGE SCALE GENOMIC DNA]</scope>
    <source>
        <strain evidence="5 6">C22-A2</strain>
    </source>
</reference>
<dbReference type="RefSeq" id="WP_327608077.1">
    <property type="nucleotide sequence ID" value="NZ_JARZFX010000006.1"/>
</dbReference>
<dbReference type="InterPro" id="IPR009057">
    <property type="entry name" value="Homeodomain-like_sf"/>
</dbReference>
<evidence type="ECO:0000256" key="2">
    <source>
        <dbReference type="ARBA" id="ARBA00023125"/>
    </source>
</evidence>
<dbReference type="PRINTS" id="PR00455">
    <property type="entry name" value="HTHTETR"/>
</dbReference>
<organism evidence="5 6">
    <name type="scientific">Virgibacillus tibetensis</name>
    <dbReference type="NCBI Taxonomy" id="3042313"/>
    <lineage>
        <taxon>Bacteria</taxon>
        <taxon>Bacillati</taxon>
        <taxon>Bacillota</taxon>
        <taxon>Bacilli</taxon>
        <taxon>Bacillales</taxon>
        <taxon>Bacillaceae</taxon>
        <taxon>Virgibacillus</taxon>
    </lineage>
</organism>
<protein>
    <submittedName>
        <fullName evidence="5">Helix-turn-helix domain-containing protein</fullName>
    </submittedName>
</protein>
<evidence type="ECO:0000313" key="6">
    <source>
        <dbReference type="Proteomes" id="UP001335737"/>
    </source>
</evidence>
<evidence type="ECO:0000313" key="5">
    <source>
        <dbReference type="EMBL" id="MEC5424512.1"/>
    </source>
</evidence>
<dbReference type="SUPFAM" id="SSF46689">
    <property type="entry name" value="Homeodomain-like"/>
    <property type="match status" value="1"/>
</dbReference>
<dbReference type="InterPro" id="IPR050624">
    <property type="entry name" value="HTH-type_Tx_Regulator"/>
</dbReference>
<keyword evidence="6" id="KW-1185">Reference proteome</keyword>